<dbReference type="PRINTS" id="PR00035">
    <property type="entry name" value="HTHGNTR"/>
</dbReference>
<comment type="caution">
    <text evidence="5">The sequence shown here is derived from an EMBL/GenBank/DDBJ whole genome shotgun (WGS) entry which is preliminary data.</text>
</comment>
<name>A0A9X2FAS1_9BACT</name>
<dbReference type="SMART" id="SM00895">
    <property type="entry name" value="FCD"/>
    <property type="match status" value="1"/>
</dbReference>
<gene>
    <name evidence="5" type="ORF">NG895_12695</name>
</gene>
<keyword evidence="1" id="KW-0805">Transcription regulation</keyword>
<proteinExistence type="predicted"/>
<dbReference type="Pfam" id="PF00392">
    <property type="entry name" value="GntR"/>
    <property type="match status" value="1"/>
</dbReference>
<dbReference type="SUPFAM" id="SSF48008">
    <property type="entry name" value="GntR ligand-binding domain-like"/>
    <property type="match status" value="1"/>
</dbReference>
<dbReference type="Gene3D" id="1.20.120.530">
    <property type="entry name" value="GntR ligand-binding domain-like"/>
    <property type="match status" value="1"/>
</dbReference>
<dbReference type="Pfam" id="PF07729">
    <property type="entry name" value="FCD"/>
    <property type="match status" value="1"/>
</dbReference>
<dbReference type="Proteomes" id="UP001155241">
    <property type="component" value="Unassembled WGS sequence"/>
</dbReference>
<reference evidence="5" key="1">
    <citation type="submission" date="2022-06" db="EMBL/GenBank/DDBJ databases">
        <title>Aeoliella straminimaris, a novel planctomycete from sediments.</title>
        <authorList>
            <person name="Vitorino I.R."/>
            <person name="Lage O.M."/>
        </authorList>
    </citation>
    <scope>NUCLEOTIDE SEQUENCE</scope>
    <source>
        <strain evidence="5">ICT_H6.2</strain>
    </source>
</reference>
<evidence type="ECO:0000313" key="5">
    <source>
        <dbReference type="EMBL" id="MCO6044768.1"/>
    </source>
</evidence>
<keyword evidence="6" id="KW-1185">Reference proteome</keyword>
<dbReference type="GO" id="GO:0003677">
    <property type="term" value="F:DNA binding"/>
    <property type="evidence" value="ECO:0007669"/>
    <property type="project" value="UniProtKB-KW"/>
</dbReference>
<organism evidence="5 6">
    <name type="scientific">Aeoliella straminimaris</name>
    <dbReference type="NCBI Taxonomy" id="2954799"/>
    <lineage>
        <taxon>Bacteria</taxon>
        <taxon>Pseudomonadati</taxon>
        <taxon>Planctomycetota</taxon>
        <taxon>Planctomycetia</taxon>
        <taxon>Pirellulales</taxon>
        <taxon>Lacipirellulaceae</taxon>
        <taxon>Aeoliella</taxon>
    </lineage>
</organism>
<dbReference type="GO" id="GO:0003700">
    <property type="term" value="F:DNA-binding transcription factor activity"/>
    <property type="evidence" value="ECO:0007669"/>
    <property type="project" value="InterPro"/>
</dbReference>
<evidence type="ECO:0000259" key="4">
    <source>
        <dbReference type="PROSITE" id="PS50949"/>
    </source>
</evidence>
<dbReference type="AlphaFoldDB" id="A0A9X2FAS1"/>
<dbReference type="CDD" id="cd07377">
    <property type="entry name" value="WHTH_GntR"/>
    <property type="match status" value="1"/>
</dbReference>
<dbReference type="InterPro" id="IPR000524">
    <property type="entry name" value="Tscrpt_reg_HTH_GntR"/>
</dbReference>
<dbReference type="InterPro" id="IPR036388">
    <property type="entry name" value="WH-like_DNA-bd_sf"/>
</dbReference>
<dbReference type="SUPFAM" id="SSF46785">
    <property type="entry name" value="Winged helix' DNA-binding domain"/>
    <property type="match status" value="1"/>
</dbReference>
<dbReference type="InterPro" id="IPR036390">
    <property type="entry name" value="WH_DNA-bd_sf"/>
</dbReference>
<keyword evidence="3" id="KW-0804">Transcription</keyword>
<dbReference type="SMART" id="SM00345">
    <property type="entry name" value="HTH_GNTR"/>
    <property type="match status" value="1"/>
</dbReference>
<dbReference type="PROSITE" id="PS50949">
    <property type="entry name" value="HTH_GNTR"/>
    <property type="match status" value="1"/>
</dbReference>
<dbReference type="InterPro" id="IPR011711">
    <property type="entry name" value="GntR_C"/>
</dbReference>
<accession>A0A9X2FAS1</accession>
<dbReference type="InterPro" id="IPR008920">
    <property type="entry name" value="TF_FadR/GntR_C"/>
</dbReference>
<protein>
    <submittedName>
        <fullName evidence="5">GntR family transcriptional regulator</fullName>
    </submittedName>
</protein>
<sequence length="262" mass="29154">MEFTGLAGQVYSQLQSELLSGQLLPGAVISEKQLAERLGMSRTPVGEAVRKLVSEGFIEQLPRYGTVVKEITIDDVAEIYELREAIEPYAARKAAGKLSPAQLKQLEILSNAIEQIAEDLDKTKGKVLEGERLRRFLAADMAFHMLIVRVAANSRMQKVVSDSRAVSQVFRIRRRSHDSAIVLGACSFHKHILKALRERDGQAASKWMFDHIHQSMNETLAYFGQREAAPPSPAFDSLGLPEDLAKELEQVADEERPLDDAT</sequence>
<dbReference type="PANTHER" id="PTHR43537:SF49">
    <property type="entry name" value="TRANSCRIPTIONAL REGULATORY PROTEIN"/>
    <property type="match status" value="1"/>
</dbReference>
<keyword evidence="2" id="KW-0238">DNA-binding</keyword>
<evidence type="ECO:0000256" key="3">
    <source>
        <dbReference type="ARBA" id="ARBA00023163"/>
    </source>
</evidence>
<dbReference type="EMBL" id="JAMXLR010000038">
    <property type="protein sequence ID" value="MCO6044768.1"/>
    <property type="molecule type" value="Genomic_DNA"/>
</dbReference>
<evidence type="ECO:0000256" key="1">
    <source>
        <dbReference type="ARBA" id="ARBA00023015"/>
    </source>
</evidence>
<dbReference type="PANTHER" id="PTHR43537">
    <property type="entry name" value="TRANSCRIPTIONAL REGULATOR, GNTR FAMILY"/>
    <property type="match status" value="1"/>
</dbReference>
<evidence type="ECO:0000313" key="6">
    <source>
        <dbReference type="Proteomes" id="UP001155241"/>
    </source>
</evidence>
<evidence type="ECO:0000256" key="2">
    <source>
        <dbReference type="ARBA" id="ARBA00023125"/>
    </source>
</evidence>
<dbReference type="RefSeq" id="WP_252852884.1">
    <property type="nucleotide sequence ID" value="NZ_JAMXLR010000038.1"/>
</dbReference>
<feature type="domain" description="HTH gntR-type" evidence="4">
    <location>
        <begin position="4"/>
        <end position="71"/>
    </location>
</feature>
<dbReference type="Gene3D" id="1.10.10.10">
    <property type="entry name" value="Winged helix-like DNA-binding domain superfamily/Winged helix DNA-binding domain"/>
    <property type="match status" value="1"/>
</dbReference>